<evidence type="ECO:0000313" key="4">
    <source>
        <dbReference type="Proteomes" id="UP000006876"/>
    </source>
</evidence>
<dbReference type="eggNOG" id="COG3212">
    <property type="taxonomic scope" value="Bacteria"/>
</dbReference>
<dbReference type="EMBL" id="CP002287">
    <property type="protein sequence ID" value="ADP18505.1"/>
    <property type="molecule type" value="Genomic_DNA"/>
</dbReference>
<dbReference type="Pfam" id="PF03413">
    <property type="entry name" value="PepSY"/>
    <property type="match status" value="1"/>
</dbReference>
<dbReference type="PATRIC" id="fig|762376.5.peg.5204"/>
<dbReference type="OrthoDB" id="8527445at2"/>
<dbReference type="HOGENOM" id="CLU_143489_2_1_4"/>
<dbReference type="KEGG" id="axy:AXYL_05205"/>
<sequence length="115" mass="12805">MTRGMRTRIWLSCGALMLALAVGPGTGVADESDHEQARQALQAGKVLPLRSVLDIVERDYPGQVVKVEFEEDDGEFIYEIRLLQSGGRLVKLKIDARDGKVLGVKGRDIQFRDKH</sequence>
<feature type="domain" description="PepSY" evidence="2">
    <location>
        <begin position="52"/>
        <end position="104"/>
    </location>
</feature>
<feature type="chain" id="PRO_5003171350" evidence="1">
    <location>
        <begin position="30"/>
        <end position="115"/>
    </location>
</feature>
<dbReference type="Gene3D" id="3.10.450.40">
    <property type="match status" value="1"/>
</dbReference>
<keyword evidence="1" id="KW-0732">Signal</keyword>
<accession>E3HSQ4</accession>
<dbReference type="AlphaFoldDB" id="E3HSQ4"/>
<dbReference type="STRING" id="762376.AXYL_05205"/>
<evidence type="ECO:0000313" key="3">
    <source>
        <dbReference type="EMBL" id="ADP18505.1"/>
    </source>
</evidence>
<reference evidence="3 4" key="1">
    <citation type="journal article" date="2011" name="J. Bacteriol.">
        <title>Complete genome sequence of the haloaromatic acid-degrading bacterium Achromobacter xylosoxidans A8.</title>
        <authorList>
            <person name="Strnad H."/>
            <person name="Ridl J."/>
            <person name="Paces J."/>
            <person name="Kolar M."/>
            <person name="Vlcek C."/>
            <person name="Paces V."/>
        </authorList>
    </citation>
    <scope>NUCLEOTIDE SEQUENCE [LARGE SCALE GENOMIC DNA]</scope>
    <source>
        <strain evidence="3 4">A8</strain>
    </source>
</reference>
<dbReference type="Proteomes" id="UP000006876">
    <property type="component" value="Chromosome"/>
</dbReference>
<protein>
    <submittedName>
        <fullName evidence="3">Peptidase propeptide and ypeb domain protein</fullName>
    </submittedName>
</protein>
<evidence type="ECO:0000259" key="2">
    <source>
        <dbReference type="Pfam" id="PF03413"/>
    </source>
</evidence>
<name>E3HSQ4_ACHXA</name>
<dbReference type="InterPro" id="IPR025711">
    <property type="entry name" value="PepSY"/>
</dbReference>
<evidence type="ECO:0000256" key="1">
    <source>
        <dbReference type="SAM" id="SignalP"/>
    </source>
</evidence>
<organism evidence="3 4">
    <name type="scientific">Achromobacter xylosoxidans (strain A8)</name>
    <dbReference type="NCBI Taxonomy" id="762376"/>
    <lineage>
        <taxon>Bacteria</taxon>
        <taxon>Pseudomonadati</taxon>
        <taxon>Pseudomonadota</taxon>
        <taxon>Betaproteobacteria</taxon>
        <taxon>Burkholderiales</taxon>
        <taxon>Alcaligenaceae</taxon>
        <taxon>Achromobacter</taxon>
    </lineage>
</organism>
<gene>
    <name evidence="3" type="ordered locus">AXYL_05205</name>
</gene>
<feature type="signal peptide" evidence="1">
    <location>
        <begin position="1"/>
        <end position="29"/>
    </location>
</feature>
<proteinExistence type="predicted"/>